<protein>
    <recommendedName>
        <fullName evidence="3">Toxin-antitoxin system, toxin component, RelE family</fullName>
    </recommendedName>
</protein>
<name>A0A160T7N3_9CHLR</name>
<evidence type="ECO:0008006" key="3">
    <source>
        <dbReference type="Google" id="ProtNLM"/>
    </source>
</evidence>
<dbReference type="EMBL" id="LN890655">
    <property type="protein sequence ID" value="CUS04900.2"/>
    <property type="molecule type" value="Genomic_DNA"/>
</dbReference>
<dbReference type="GO" id="GO:0003723">
    <property type="term" value="F:RNA binding"/>
    <property type="evidence" value="ECO:0007669"/>
    <property type="project" value="InterPro"/>
</dbReference>
<keyword evidence="2" id="KW-1185">Reference proteome</keyword>
<dbReference type="Proteomes" id="UP000215027">
    <property type="component" value="Chromosome I"/>
</dbReference>
<sequence length="97" mass="11443">MRIIALRTLREFWQNHPDIEQSLKNWHATAKAANWTSPADVVTDYRSASIIANNRIVFNIHGNRYRLITAVDYRRGIVYIRFIGTHRDYDKIDARTI</sequence>
<dbReference type="Pfam" id="PF09907">
    <property type="entry name" value="HigB_toxin"/>
    <property type="match status" value="1"/>
</dbReference>
<dbReference type="GO" id="GO:0110001">
    <property type="term" value="C:toxin-antitoxin complex"/>
    <property type="evidence" value="ECO:0007669"/>
    <property type="project" value="InterPro"/>
</dbReference>
<dbReference type="OrthoDB" id="9799912at2"/>
<dbReference type="RefSeq" id="WP_095044175.1">
    <property type="nucleotide sequence ID" value="NZ_LN890655.1"/>
</dbReference>
<evidence type="ECO:0000313" key="2">
    <source>
        <dbReference type="Proteomes" id="UP000215027"/>
    </source>
</evidence>
<evidence type="ECO:0000313" key="1">
    <source>
        <dbReference type="EMBL" id="CUS04900.2"/>
    </source>
</evidence>
<organism evidence="1 2">
    <name type="scientific">Candidatus Promineifilum breve</name>
    <dbReference type="NCBI Taxonomy" id="1806508"/>
    <lineage>
        <taxon>Bacteria</taxon>
        <taxon>Bacillati</taxon>
        <taxon>Chloroflexota</taxon>
        <taxon>Ardenticatenia</taxon>
        <taxon>Candidatus Promineifilales</taxon>
        <taxon>Candidatus Promineifilaceae</taxon>
        <taxon>Candidatus Promineifilum</taxon>
    </lineage>
</organism>
<accession>A0A160T7N3</accession>
<gene>
    <name evidence="1" type="ORF">CFX0092_A3022</name>
</gene>
<dbReference type="AlphaFoldDB" id="A0A160T7N3"/>
<dbReference type="GO" id="GO:0004519">
    <property type="term" value="F:endonuclease activity"/>
    <property type="evidence" value="ECO:0007669"/>
    <property type="project" value="InterPro"/>
</dbReference>
<dbReference type="KEGG" id="pbf:CFX0092_A3022"/>
<reference evidence="1" key="1">
    <citation type="submission" date="2016-01" db="EMBL/GenBank/DDBJ databases">
        <authorList>
            <person name="Mcilroy J.S."/>
            <person name="Karst M S."/>
            <person name="Albertsen M."/>
        </authorList>
    </citation>
    <scope>NUCLEOTIDE SEQUENCE</scope>
    <source>
        <strain evidence="1">Cfx-K</strain>
    </source>
</reference>
<proteinExistence type="predicted"/>
<dbReference type="InterPro" id="IPR018669">
    <property type="entry name" value="Toxin_HigB"/>
</dbReference>